<dbReference type="GO" id="GO:0019120">
    <property type="term" value="F:hydrolase activity, acting on acid halide bonds, in C-halide compounds"/>
    <property type="evidence" value="ECO:0007669"/>
    <property type="project" value="InterPro"/>
</dbReference>
<dbReference type="EMBL" id="RBIR01000012">
    <property type="protein sequence ID" value="RKR12622.1"/>
    <property type="molecule type" value="Genomic_DNA"/>
</dbReference>
<dbReference type="PRINTS" id="PR00413">
    <property type="entry name" value="HADHALOGNASE"/>
</dbReference>
<gene>
    <name evidence="3" type="ORF">C8D78_3720</name>
</gene>
<proteinExistence type="inferred from homology"/>
<evidence type="ECO:0000313" key="4">
    <source>
        <dbReference type="Proteomes" id="UP000276055"/>
    </source>
</evidence>
<dbReference type="PANTHER" id="PTHR43316:SF3">
    <property type="entry name" value="HALOACID DEHALOGENASE, TYPE II (AFU_ORTHOLOGUE AFUA_2G07750)-RELATED"/>
    <property type="match status" value="1"/>
</dbReference>
<dbReference type="InterPro" id="IPR051540">
    <property type="entry name" value="S-2-haloacid_dehalogenase"/>
</dbReference>
<dbReference type="PANTHER" id="PTHR43316">
    <property type="entry name" value="HYDROLASE, HALOACID DELAHOGENASE-RELATED"/>
    <property type="match status" value="1"/>
</dbReference>
<dbReference type="NCBIfam" id="TIGR01428">
    <property type="entry name" value="HAD_type_II"/>
    <property type="match status" value="1"/>
</dbReference>
<dbReference type="InterPro" id="IPR036412">
    <property type="entry name" value="HAD-like_sf"/>
</dbReference>
<organism evidence="3 4">
    <name type="scientific">Arthrobacter oryzae</name>
    <dbReference type="NCBI Taxonomy" id="409290"/>
    <lineage>
        <taxon>Bacteria</taxon>
        <taxon>Bacillati</taxon>
        <taxon>Actinomycetota</taxon>
        <taxon>Actinomycetes</taxon>
        <taxon>Micrococcales</taxon>
        <taxon>Micrococcaceae</taxon>
        <taxon>Arthrobacter</taxon>
    </lineage>
</organism>
<dbReference type="Gene3D" id="3.40.50.1000">
    <property type="entry name" value="HAD superfamily/HAD-like"/>
    <property type="match status" value="1"/>
</dbReference>
<comment type="caution">
    <text evidence="3">The sequence shown here is derived from an EMBL/GenBank/DDBJ whole genome shotgun (WGS) entry which is preliminary data.</text>
</comment>
<dbReference type="InterPro" id="IPR023214">
    <property type="entry name" value="HAD_sf"/>
</dbReference>
<accession>A0A495E6R1</accession>
<dbReference type="SFLD" id="SFLDG01129">
    <property type="entry name" value="C1.5:_HAD__Beta-PGM__Phosphata"/>
    <property type="match status" value="1"/>
</dbReference>
<dbReference type="InterPro" id="IPR006328">
    <property type="entry name" value="2-HAD"/>
</dbReference>
<evidence type="ECO:0000256" key="2">
    <source>
        <dbReference type="ARBA" id="ARBA00022801"/>
    </source>
</evidence>
<name>A0A495E6R1_9MICC</name>
<dbReference type="CDD" id="cd02588">
    <property type="entry name" value="HAD_L2-DEX"/>
    <property type="match status" value="1"/>
</dbReference>
<dbReference type="AlphaFoldDB" id="A0A495E6R1"/>
<dbReference type="InterPro" id="IPR006439">
    <property type="entry name" value="HAD-SF_hydro_IA"/>
</dbReference>
<dbReference type="NCBIfam" id="TIGR01493">
    <property type="entry name" value="HAD-SF-IA-v2"/>
    <property type="match status" value="1"/>
</dbReference>
<protein>
    <submittedName>
        <fullName evidence="3">2-haloacid dehalogenase</fullName>
    </submittedName>
</protein>
<dbReference type="Gene3D" id="1.10.150.240">
    <property type="entry name" value="Putative phosphatase, domain 2"/>
    <property type="match status" value="1"/>
</dbReference>
<dbReference type="SUPFAM" id="SSF56784">
    <property type="entry name" value="HAD-like"/>
    <property type="match status" value="1"/>
</dbReference>
<comment type="similarity">
    <text evidence="1">Belongs to the HAD-like hydrolase superfamily. S-2-haloalkanoic acid dehalogenase family.</text>
</comment>
<keyword evidence="2" id="KW-0378">Hydrolase</keyword>
<dbReference type="InterPro" id="IPR023198">
    <property type="entry name" value="PGP-like_dom2"/>
</dbReference>
<reference evidence="3 4" key="1">
    <citation type="submission" date="2018-10" db="EMBL/GenBank/DDBJ databases">
        <title>Genomic Encyclopedia of Type Strains, Phase IV (KMG-IV): sequencing the most valuable type-strain genomes for metagenomic binning, comparative biology and taxonomic classification.</title>
        <authorList>
            <person name="Goeker M."/>
        </authorList>
    </citation>
    <scope>NUCLEOTIDE SEQUENCE [LARGE SCALE GENOMIC DNA]</scope>
    <source>
        <strain evidence="3 4">DSM 25586</strain>
    </source>
</reference>
<dbReference type="Pfam" id="PF00702">
    <property type="entry name" value="Hydrolase"/>
    <property type="match status" value="1"/>
</dbReference>
<dbReference type="RefSeq" id="WP_244208488.1">
    <property type="nucleotide sequence ID" value="NZ_RBIR01000012.1"/>
</dbReference>
<dbReference type="Proteomes" id="UP000276055">
    <property type="component" value="Unassembled WGS sequence"/>
</dbReference>
<evidence type="ECO:0000256" key="1">
    <source>
        <dbReference type="ARBA" id="ARBA00008106"/>
    </source>
</evidence>
<evidence type="ECO:0000313" key="3">
    <source>
        <dbReference type="EMBL" id="RKR12622.1"/>
    </source>
</evidence>
<sequence>MNSAPAVIVFDVNETLSDMSPMAERFTEVGAPANLAKLWFATLLRDGFALAAAGSKATFAEIGAEVLRGVLADAGTQADVEPAVKRILAGMGELRPHPDVVPGVRSLRAAGYRLVTLTNGSAEVAEKLLAPAGILHQFERLLSVEDAPAWKPDRSAYRYAADACATDPGEMMLVAVHPWDIHGAAQAGLRTAWINRTGAKYPTYFAAPDVTVASLTELPEALGAPADR</sequence>
<dbReference type="SFLD" id="SFLDS00003">
    <property type="entry name" value="Haloacid_Dehalogenase"/>
    <property type="match status" value="1"/>
</dbReference>